<sequence>YFSDSGFPEDLWMKGVNFS</sequence>
<name>A0A8J2KCN9_9HEXA</name>
<dbReference type="EMBL" id="CAJVCH010282582">
    <property type="protein sequence ID" value="CAG7784775.1"/>
    <property type="molecule type" value="Genomic_DNA"/>
</dbReference>
<feature type="non-terminal residue" evidence="2">
    <location>
        <position position="1"/>
    </location>
</feature>
<protein>
    <submittedName>
        <fullName evidence="2">Uncharacterized protein</fullName>
    </submittedName>
</protein>
<accession>A0A8J2KCN9</accession>
<keyword evidence="3" id="KW-1185">Reference proteome</keyword>
<proteinExistence type="predicted"/>
<comment type="caution">
    <text evidence="2">The sequence shown here is derived from an EMBL/GenBank/DDBJ whole genome shotgun (WGS) entry which is preliminary data.</text>
</comment>
<dbReference type="EMBL" id="CAJVCH010249005">
    <property type="protein sequence ID" value="CAG7733441.1"/>
    <property type="molecule type" value="Genomic_DNA"/>
</dbReference>
<gene>
    <name evidence="1" type="ORF">AFUS01_LOCUS21884</name>
    <name evidence="2" type="ORF">AFUS01_LOCUS23440</name>
</gene>
<feature type="non-terminal residue" evidence="2">
    <location>
        <position position="19"/>
    </location>
</feature>
<dbReference type="Proteomes" id="UP000708208">
    <property type="component" value="Unassembled WGS sequence"/>
</dbReference>
<evidence type="ECO:0000313" key="1">
    <source>
        <dbReference type="EMBL" id="CAG7733441.1"/>
    </source>
</evidence>
<evidence type="ECO:0000313" key="3">
    <source>
        <dbReference type="Proteomes" id="UP000708208"/>
    </source>
</evidence>
<dbReference type="AlphaFoldDB" id="A0A8J2KCN9"/>
<evidence type="ECO:0000313" key="2">
    <source>
        <dbReference type="EMBL" id="CAG7784775.1"/>
    </source>
</evidence>
<organism evidence="2 3">
    <name type="scientific">Allacma fusca</name>
    <dbReference type="NCBI Taxonomy" id="39272"/>
    <lineage>
        <taxon>Eukaryota</taxon>
        <taxon>Metazoa</taxon>
        <taxon>Ecdysozoa</taxon>
        <taxon>Arthropoda</taxon>
        <taxon>Hexapoda</taxon>
        <taxon>Collembola</taxon>
        <taxon>Symphypleona</taxon>
        <taxon>Sminthuridae</taxon>
        <taxon>Allacma</taxon>
    </lineage>
</organism>
<reference evidence="2" key="1">
    <citation type="submission" date="2021-06" db="EMBL/GenBank/DDBJ databases">
        <authorList>
            <person name="Hodson N. C."/>
            <person name="Mongue J. A."/>
            <person name="Jaron S. K."/>
        </authorList>
    </citation>
    <scope>NUCLEOTIDE SEQUENCE</scope>
</reference>